<dbReference type="SUPFAM" id="SSF63817">
    <property type="entry name" value="Sortase"/>
    <property type="match status" value="1"/>
</dbReference>
<dbReference type="Gene3D" id="2.60.40.10">
    <property type="entry name" value="Immunoglobulins"/>
    <property type="match status" value="1"/>
</dbReference>
<feature type="coiled-coil region" evidence="3">
    <location>
        <begin position="28"/>
        <end position="78"/>
    </location>
</feature>
<evidence type="ECO:0000256" key="1">
    <source>
        <dbReference type="ARBA" id="ARBA00022801"/>
    </source>
</evidence>
<keyword evidence="1" id="KW-0378">Hydrolase</keyword>
<feature type="active site" description="Proton donor/acceptor" evidence="2">
    <location>
        <position position="138"/>
    </location>
</feature>
<dbReference type="Pfam" id="PF04203">
    <property type="entry name" value="Sortase"/>
    <property type="match status" value="1"/>
</dbReference>
<organism evidence="4 5">
    <name type="scientific">Priestia megaterium (strain ATCC 14581 / DSM 32 / CCUG 1817 / JCM 2506 / NBRC 15308 / NCIMB 9376 / NCTC 10342 / NRRL B-14308 / VKM B-512 / Ford 19)</name>
    <name type="common">Bacillus megaterium</name>
    <dbReference type="NCBI Taxonomy" id="1348623"/>
    <lineage>
        <taxon>Bacteria</taxon>
        <taxon>Bacillati</taxon>
        <taxon>Bacillota</taxon>
        <taxon>Bacilli</taxon>
        <taxon>Bacillales</taxon>
        <taxon>Bacillaceae</taxon>
        <taxon>Priestia</taxon>
    </lineage>
</organism>
<sequence>MKKAIVLAYCILSLVLLVSGGLYFKEQMVEAKETKQQAAAKQKEKEAQSKDLKSRVTLEEEFAVLKKHKTEAKQLNKEFKGIIPEKMSIPAVHVEASIEQVGILDSGEMAAPSTENGVAWFEPGAKPGVKGNAVLAGHVDSKTGPAVFYNLKNLKKDDEITVRDAQGTTLTFVVKRIKSYPRDKAPLNEIFGYSNKRNLNLITCTGTFDRAEGTHQERLVVYTELKADQAKELEREANAPQTPTHVKMSGNLLTWYAVPEGNIIGYRIYKKNPGGTFVHIGSVSEFERKSFADSDASQARYYVTAVNESGKESAPSSIAK</sequence>
<feature type="active site" description="Acyl-thioester intermediate" evidence="2">
    <location>
        <position position="204"/>
    </location>
</feature>
<evidence type="ECO:0000256" key="3">
    <source>
        <dbReference type="SAM" id="Coils"/>
    </source>
</evidence>
<dbReference type="AlphaFoldDB" id="A0A0B6AMT9"/>
<dbReference type="EMBL" id="CP009920">
    <property type="protein sequence ID" value="AJI21149.1"/>
    <property type="molecule type" value="Genomic_DNA"/>
</dbReference>
<reference evidence="4 5" key="1">
    <citation type="journal article" date="2015" name="Genome Announc.">
        <title>Complete genome sequences for 35 biothreat assay-relevant bacillus species.</title>
        <authorList>
            <person name="Johnson S.L."/>
            <person name="Daligault H.E."/>
            <person name="Davenport K.W."/>
            <person name="Jaissle J."/>
            <person name="Frey K.G."/>
            <person name="Ladner J.T."/>
            <person name="Broomall S.M."/>
            <person name="Bishop-Lilly K.A."/>
            <person name="Bruce D.C."/>
            <person name="Gibbons H.S."/>
            <person name="Coyne S.R."/>
            <person name="Lo C.C."/>
            <person name="Meincke L."/>
            <person name="Munk A.C."/>
            <person name="Koroleva G.I."/>
            <person name="Rosenzweig C.N."/>
            <person name="Palacios G.F."/>
            <person name="Redden C.L."/>
            <person name="Minogue T.D."/>
            <person name="Chain P.S."/>
        </authorList>
    </citation>
    <scope>NUCLEOTIDE SEQUENCE [LARGE SCALE GENOMIC DNA]</scope>
    <source>
        <strain evidence="5">ATCC 14581 / DSM 32 / JCM 2506 / NBRC 15308 / NCIMB 9376 / NCTC 10342 / NRRL B-14308 / VKM B-512</strain>
    </source>
</reference>
<dbReference type="RefSeq" id="WP_034650949.1">
    <property type="nucleotide sequence ID" value="NZ_BCVB01000011.1"/>
</dbReference>
<proteinExistence type="predicted"/>
<dbReference type="InterPro" id="IPR042001">
    <property type="entry name" value="Sortase_F"/>
</dbReference>
<accession>A0A0B6AMT9</accession>
<evidence type="ECO:0000256" key="2">
    <source>
        <dbReference type="PIRSR" id="PIRSR605754-1"/>
    </source>
</evidence>
<dbReference type="Proteomes" id="UP000031829">
    <property type="component" value="Chromosome"/>
</dbReference>
<gene>
    <name evidence="4" type="ORF">BG04_5449</name>
</gene>
<dbReference type="GO" id="GO:0016787">
    <property type="term" value="F:hydrolase activity"/>
    <property type="evidence" value="ECO:0007669"/>
    <property type="project" value="UniProtKB-KW"/>
</dbReference>
<evidence type="ECO:0000313" key="4">
    <source>
        <dbReference type="EMBL" id="AJI21149.1"/>
    </source>
</evidence>
<dbReference type="InterPro" id="IPR023365">
    <property type="entry name" value="Sortase_dom-sf"/>
</dbReference>
<dbReference type="InterPro" id="IPR013783">
    <property type="entry name" value="Ig-like_fold"/>
</dbReference>
<dbReference type="HOGENOM" id="CLU_062592_1_0_9"/>
<dbReference type="Gene3D" id="2.40.260.10">
    <property type="entry name" value="Sortase"/>
    <property type="match status" value="1"/>
</dbReference>
<keyword evidence="3" id="KW-0175">Coiled coil</keyword>
<evidence type="ECO:0000313" key="5">
    <source>
        <dbReference type="Proteomes" id="UP000031829"/>
    </source>
</evidence>
<dbReference type="CDD" id="cd05829">
    <property type="entry name" value="Sortase_F"/>
    <property type="match status" value="1"/>
</dbReference>
<name>A0A0B6AMT9_PRIM2</name>
<dbReference type="InterPro" id="IPR005754">
    <property type="entry name" value="Sortase"/>
</dbReference>
<protein>
    <submittedName>
        <fullName evidence="4">Sortase family protein</fullName>
    </submittedName>
</protein>
<dbReference type="KEGG" id="bmeg:BG04_5449"/>
<dbReference type="GeneID" id="93643395"/>